<proteinExistence type="predicted"/>
<organism evidence="1">
    <name type="scientific">viral metagenome</name>
    <dbReference type="NCBI Taxonomy" id="1070528"/>
    <lineage>
        <taxon>unclassified sequences</taxon>
        <taxon>metagenomes</taxon>
        <taxon>organismal metagenomes</taxon>
    </lineage>
</organism>
<dbReference type="InterPro" id="IPR011050">
    <property type="entry name" value="Pectin_lyase_fold/virulence"/>
</dbReference>
<dbReference type="InterPro" id="IPR012334">
    <property type="entry name" value="Pectin_lyas_fold"/>
</dbReference>
<sequence>MLELLDSKHQIIGSTAYVVASNAHPERVRAAMKAKPAMGDLVQICDGVADNVEIQAAIDTLPAAGGRVILSEGTFTLAASVDVVDYLTLQGQGGRSSILDGSALSAAPVKRASTALATRQTVLRDFGVTAKAGQYGIDGRGFYECTLKHLYIKDASEGVHLSGNDGTAIACYWNLLSRIFCENCTEGIKLTGAYNNGQANHNYIEYCYLDCKSIASSIGVDIDVGASNLVLATHVQKAVTGMKVASNCVSNMIIHPFLETISGEALDLDKDTIVINPSYDGAGTEVSDWSKVPFYVGRDSSGDWDLRFGSSAYEAEALFYRERVGHRTSDGTLTSSSSGLTETNLGATGTITRNLPATADKGTWYEFVVMVAQQLRIDPGANSAIYINGAKQTDNKYIWADAIGASIKLINDGNGDWVSLFTQGTWGVEA</sequence>
<dbReference type="AlphaFoldDB" id="A0A6M3J2D2"/>
<dbReference type="SUPFAM" id="SSF51126">
    <property type="entry name" value="Pectin lyase-like"/>
    <property type="match status" value="1"/>
</dbReference>
<evidence type="ECO:0000313" key="1">
    <source>
        <dbReference type="EMBL" id="QJA64003.1"/>
    </source>
</evidence>
<protein>
    <submittedName>
        <fullName evidence="1">Putative pectate lyase</fullName>
    </submittedName>
</protein>
<dbReference type="EMBL" id="MT141510">
    <property type="protein sequence ID" value="QJA64003.1"/>
    <property type="molecule type" value="Genomic_DNA"/>
</dbReference>
<gene>
    <name evidence="1" type="ORF">MM415B00562_0037</name>
</gene>
<reference evidence="1" key="1">
    <citation type="submission" date="2020-03" db="EMBL/GenBank/DDBJ databases">
        <title>The deep terrestrial virosphere.</title>
        <authorList>
            <person name="Holmfeldt K."/>
            <person name="Nilsson E."/>
            <person name="Simone D."/>
            <person name="Lopez-Fernandez M."/>
            <person name="Wu X."/>
            <person name="de Brujin I."/>
            <person name="Lundin D."/>
            <person name="Andersson A."/>
            <person name="Bertilsson S."/>
            <person name="Dopson M."/>
        </authorList>
    </citation>
    <scope>NUCLEOTIDE SEQUENCE</scope>
    <source>
        <strain evidence="1">MM415B00562</strain>
    </source>
</reference>
<accession>A0A6M3J2D2</accession>
<keyword evidence="1" id="KW-0456">Lyase</keyword>
<dbReference type="GO" id="GO:0016829">
    <property type="term" value="F:lyase activity"/>
    <property type="evidence" value="ECO:0007669"/>
    <property type="project" value="UniProtKB-KW"/>
</dbReference>
<name>A0A6M3J2D2_9ZZZZ</name>
<dbReference type="Gene3D" id="2.160.20.10">
    <property type="entry name" value="Single-stranded right-handed beta-helix, Pectin lyase-like"/>
    <property type="match status" value="1"/>
</dbReference>